<dbReference type="EMBL" id="QGGU01000010">
    <property type="protein sequence ID" value="PWK47906.1"/>
    <property type="molecule type" value="Genomic_DNA"/>
</dbReference>
<dbReference type="AlphaFoldDB" id="A0A316FJM6"/>
<dbReference type="Pfam" id="PF22016">
    <property type="entry name" value="DUF6933"/>
    <property type="match status" value="1"/>
</dbReference>
<feature type="domain" description="DUF6933" evidence="2">
    <location>
        <begin position="4"/>
        <end position="175"/>
    </location>
</feature>
<dbReference type="RefSeq" id="WP_210204956.1">
    <property type="nucleotide sequence ID" value="NZ_QGGU01000010.1"/>
</dbReference>
<evidence type="ECO:0000256" key="1">
    <source>
        <dbReference type="SAM" id="MobiDB-lite"/>
    </source>
</evidence>
<evidence type="ECO:0000313" key="4">
    <source>
        <dbReference type="Proteomes" id="UP000245790"/>
    </source>
</evidence>
<gene>
    <name evidence="3" type="ORF">C8D97_110121</name>
</gene>
<dbReference type="Proteomes" id="UP000245790">
    <property type="component" value="Unassembled WGS sequence"/>
</dbReference>
<comment type="caution">
    <text evidence="3">The sequence shown here is derived from an EMBL/GenBank/DDBJ whole genome shotgun (WGS) entry which is preliminary data.</text>
</comment>
<dbReference type="InterPro" id="IPR053864">
    <property type="entry name" value="DUF6933"/>
</dbReference>
<name>A0A316FJM6_9GAMM</name>
<organism evidence="3 4">
    <name type="scientific">Pleionea mediterranea</name>
    <dbReference type="NCBI Taxonomy" id="523701"/>
    <lineage>
        <taxon>Bacteria</taxon>
        <taxon>Pseudomonadati</taxon>
        <taxon>Pseudomonadota</taxon>
        <taxon>Gammaproteobacteria</taxon>
        <taxon>Oceanospirillales</taxon>
        <taxon>Pleioneaceae</taxon>
        <taxon>Pleionea</taxon>
    </lineage>
</organism>
<protein>
    <recommendedName>
        <fullName evidence="2">DUF6933 domain-containing protein</fullName>
    </recommendedName>
</protein>
<proteinExistence type="predicted"/>
<sequence>MIKLHCTKKLSAKLNIDAQGFLPQGHRAPVSAESLLEEGVLSGWHANLFTVQRRNCVIAVHDATRFPVLMTCLKKDDFDNLNYWFEDVFMNTLLKLGATEAHMDTAANAIEPLCIDNQCNRSVQGTMNQMKSDFEYSLQMSDVSIEDISPYRISAWLADRPCTVKGKKDCVWPEKAMLALLDGSKFNRPNRDDNNIESEGDNVVSLDAYRKE</sequence>
<accession>A0A316FJM6</accession>
<keyword evidence="4" id="KW-1185">Reference proteome</keyword>
<evidence type="ECO:0000259" key="2">
    <source>
        <dbReference type="Pfam" id="PF22016"/>
    </source>
</evidence>
<feature type="region of interest" description="Disordered" evidence="1">
    <location>
        <begin position="189"/>
        <end position="212"/>
    </location>
</feature>
<evidence type="ECO:0000313" key="3">
    <source>
        <dbReference type="EMBL" id="PWK47906.1"/>
    </source>
</evidence>
<reference evidence="3 4" key="1">
    <citation type="submission" date="2018-05" db="EMBL/GenBank/DDBJ databases">
        <title>Genomic Encyclopedia of Type Strains, Phase IV (KMG-IV): sequencing the most valuable type-strain genomes for metagenomic binning, comparative biology and taxonomic classification.</title>
        <authorList>
            <person name="Goeker M."/>
        </authorList>
    </citation>
    <scope>NUCLEOTIDE SEQUENCE [LARGE SCALE GENOMIC DNA]</scope>
    <source>
        <strain evidence="3 4">DSM 25350</strain>
    </source>
</reference>